<reference evidence="1" key="1">
    <citation type="submission" date="2021-06" db="EMBL/GenBank/DDBJ databases">
        <authorList>
            <person name="Kallberg Y."/>
            <person name="Tangrot J."/>
            <person name="Rosling A."/>
        </authorList>
    </citation>
    <scope>NUCLEOTIDE SEQUENCE</scope>
    <source>
        <strain evidence="1">CL356</strain>
    </source>
</reference>
<name>A0ACA9NBX1_9GLOM</name>
<dbReference type="Proteomes" id="UP000789525">
    <property type="component" value="Unassembled WGS sequence"/>
</dbReference>
<comment type="caution">
    <text evidence="1">The sequence shown here is derived from an EMBL/GenBank/DDBJ whole genome shotgun (WGS) entry which is preliminary data.</text>
</comment>
<sequence>MSYEDPFFVVKEEIEQNVYTARTLFESWNRIYNTVSSINNEELQRTEEELRSTLNDVSTDLDDVEETINILTCHIVESNPDKFGLTTQDIESRREFVNQTRQQLHDIRLTLADPPKKSKHSEVENVRA</sequence>
<evidence type="ECO:0000313" key="1">
    <source>
        <dbReference type="EMBL" id="CAG8647930.1"/>
    </source>
</evidence>
<gene>
    <name evidence="1" type="ORF">ACOLOM_LOCUS8153</name>
</gene>
<proteinExistence type="predicted"/>
<keyword evidence="2" id="KW-1185">Reference proteome</keyword>
<dbReference type="EMBL" id="CAJVPT010020412">
    <property type="protein sequence ID" value="CAG8647930.1"/>
    <property type="molecule type" value="Genomic_DNA"/>
</dbReference>
<accession>A0ACA9NBX1</accession>
<protein>
    <submittedName>
        <fullName evidence="1">3358_t:CDS:1</fullName>
    </submittedName>
</protein>
<evidence type="ECO:0000313" key="2">
    <source>
        <dbReference type="Proteomes" id="UP000789525"/>
    </source>
</evidence>
<organism evidence="1 2">
    <name type="scientific">Acaulospora colombiana</name>
    <dbReference type="NCBI Taxonomy" id="27376"/>
    <lineage>
        <taxon>Eukaryota</taxon>
        <taxon>Fungi</taxon>
        <taxon>Fungi incertae sedis</taxon>
        <taxon>Mucoromycota</taxon>
        <taxon>Glomeromycotina</taxon>
        <taxon>Glomeromycetes</taxon>
        <taxon>Diversisporales</taxon>
        <taxon>Acaulosporaceae</taxon>
        <taxon>Acaulospora</taxon>
    </lineage>
</organism>